<dbReference type="GO" id="GO:0008017">
    <property type="term" value="F:microtubule binding"/>
    <property type="evidence" value="ECO:0007669"/>
    <property type="project" value="TreeGrafter"/>
</dbReference>
<dbReference type="GO" id="GO:0005819">
    <property type="term" value="C:spindle"/>
    <property type="evidence" value="ECO:0007669"/>
    <property type="project" value="TreeGrafter"/>
</dbReference>
<dbReference type="InterPro" id="IPR029774">
    <property type="entry name" value="CSAP"/>
</dbReference>
<dbReference type="OrthoDB" id="6142947at2759"/>
<dbReference type="GO" id="GO:0005814">
    <property type="term" value="C:centriole"/>
    <property type="evidence" value="ECO:0007669"/>
    <property type="project" value="TreeGrafter"/>
</dbReference>
<feature type="region of interest" description="Disordered" evidence="2">
    <location>
        <begin position="50"/>
        <end position="77"/>
    </location>
</feature>
<dbReference type="Proteomes" id="UP000271974">
    <property type="component" value="Unassembled WGS sequence"/>
</dbReference>
<comment type="caution">
    <text evidence="3">The sequence shown here is derived from an EMBL/GenBank/DDBJ whole genome shotgun (WGS) entry which is preliminary data.</text>
</comment>
<dbReference type="EMBL" id="RQTK01000120">
    <property type="protein sequence ID" value="RUS87090.1"/>
    <property type="molecule type" value="Genomic_DNA"/>
</dbReference>
<name>A0A3S1BFG4_ELYCH</name>
<feature type="compositionally biased region" description="Acidic residues" evidence="2">
    <location>
        <begin position="50"/>
        <end position="67"/>
    </location>
</feature>
<dbReference type="GO" id="GO:0035869">
    <property type="term" value="C:ciliary transition zone"/>
    <property type="evidence" value="ECO:0007669"/>
    <property type="project" value="TreeGrafter"/>
</dbReference>
<accession>A0A3S1BFG4</accession>
<reference evidence="3 4" key="1">
    <citation type="submission" date="2019-01" db="EMBL/GenBank/DDBJ databases">
        <title>A draft genome assembly of the solar-powered sea slug Elysia chlorotica.</title>
        <authorList>
            <person name="Cai H."/>
            <person name="Li Q."/>
            <person name="Fang X."/>
            <person name="Li J."/>
            <person name="Curtis N.E."/>
            <person name="Altenburger A."/>
            <person name="Shibata T."/>
            <person name="Feng M."/>
            <person name="Maeda T."/>
            <person name="Schwartz J.A."/>
            <person name="Shigenobu S."/>
            <person name="Lundholm N."/>
            <person name="Nishiyama T."/>
            <person name="Yang H."/>
            <person name="Hasebe M."/>
            <person name="Li S."/>
            <person name="Pierce S.K."/>
            <person name="Wang J."/>
        </authorList>
    </citation>
    <scope>NUCLEOTIDE SEQUENCE [LARGE SCALE GENOMIC DNA]</scope>
    <source>
        <strain evidence="3">EC2010</strain>
        <tissue evidence="3">Whole organism of an adult</tissue>
    </source>
</reference>
<feature type="compositionally biased region" description="Low complexity" evidence="2">
    <location>
        <begin position="241"/>
        <end position="256"/>
    </location>
</feature>
<dbReference type="GO" id="GO:1901673">
    <property type="term" value="P:regulation of mitotic spindle assembly"/>
    <property type="evidence" value="ECO:0007669"/>
    <property type="project" value="TreeGrafter"/>
</dbReference>
<evidence type="ECO:0000256" key="2">
    <source>
        <dbReference type="SAM" id="MobiDB-lite"/>
    </source>
</evidence>
<proteinExistence type="predicted"/>
<protein>
    <submittedName>
        <fullName evidence="3">Uncharacterized protein</fullName>
    </submittedName>
</protein>
<feature type="coiled-coil region" evidence="1">
    <location>
        <begin position="82"/>
        <end position="109"/>
    </location>
</feature>
<evidence type="ECO:0000313" key="4">
    <source>
        <dbReference type="Proteomes" id="UP000271974"/>
    </source>
</evidence>
<evidence type="ECO:0000313" key="3">
    <source>
        <dbReference type="EMBL" id="RUS87090.1"/>
    </source>
</evidence>
<sequence>MVAKRSEYQNQFKSSVVKKNHDAYMANLALRHERRDREFMHTPLCWTEAGPEEEAVSSDISEEDILPPEENKKVETQEKEVYQSLAEIMSEAKEKAESLRRQRILAQNKPAEMPKAYVNSSDPNDDINKSVEKKEIADKSLSIYDIVDKENRKLNQKIAQAYVFDEKKEGKCLEGSDDEGKHSKNDKLEEIPHLSKEANLRKTFVKQRTSKKTNASRSYKPKASAGEKTSKAKASTPAPPVISTSVPSLSLTSLASRRPARPDRVSRASQNKCRPVSACSGQWSRPPFLSYGAADVEDSLSLHRTHNVLAPTDVYPLALRAKTRREEEQRRSREKRQNAKHCASAEDLLERLGSVGLTPREDWASEYSLQFHGYEPREYQRAISARSVIPRAASTSFMPVRSGGCRVVHVD</sequence>
<organism evidence="3 4">
    <name type="scientific">Elysia chlorotica</name>
    <name type="common">Eastern emerald elysia</name>
    <name type="synonym">Sea slug</name>
    <dbReference type="NCBI Taxonomy" id="188477"/>
    <lineage>
        <taxon>Eukaryota</taxon>
        <taxon>Metazoa</taxon>
        <taxon>Spiralia</taxon>
        <taxon>Lophotrochozoa</taxon>
        <taxon>Mollusca</taxon>
        <taxon>Gastropoda</taxon>
        <taxon>Heterobranchia</taxon>
        <taxon>Euthyneura</taxon>
        <taxon>Panpulmonata</taxon>
        <taxon>Sacoglossa</taxon>
        <taxon>Placobranchoidea</taxon>
        <taxon>Plakobranchidae</taxon>
        <taxon>Elysia</taxon>
    </lineage>
</organism>
<dbReference type="PANTHER" id="PTHR31022:SF4">
    <property type="entry name" value="CENTRIOLE, CILIA AND SPINDLE-ASSOCIATED PROTEIN"/>
    <property type="match status" value="1"/>
</dbReference>
<feature type="compositionally biased region" description="Basic and acidic residues" evidence="2">
    <location>
        <begin position="169"/>
        <end position="200"/>
    </location>
</feature>
<keyword evidence="4" id="KW-1185">Reference proteome</keyword>
<dbReference type="Pfam" id="PF15748">
    <property type="entry name" value="CCSAP"/>
    <property type="match status" value="2"/>
</dbReference>
<gene>
    <name evidence="3" type="ORF">EGW08_005166</name>
</gene>
<dbReference type="PANTHER" id="PTHR31022">
    <property type="entry name" value="CENTRIOLE, CILIA AND SPINDLE-ASSOCIATED PROTEIN"/>
    <property type="match status" value="1"/>
</dbReference>
<keyword evidence="1" id="KW-0175">Coiled coil</keyword>
<evidence type="ECO:0000256" key="1">
    <source>
        <dbReference type="SAM" id="Coils"/>
    </source>
</evidence>
<dbReference type="GO" id="GO:0036064">
    <property type="term" value="C:ciliary basal body"/>
    <property type="evidence" value="ECO:0007669"/>
    <property type="project" value="TreeGrafter"/>
</dbReference>
<feature type="region of interest" description="Disordered" evidence="2">
    <location>
        <begin position="169"/>
        <end position="277"/>
    </location>
</feature>
<dbReference type="AlphaFoldDB" id="A0A3S1BFG4"/>